<keyword evidence="3" id="KW-1185">Reference proteome</keyword>
<feature type="compositionally biased region" description="Acidic residues" evidence="1">
    <location>
        <begin position="178"/>
        <end position="189"/>
    </location>
</feature>
<organism evidence="2 3">
    <name type="scientific">Zymoseptoria tritici (strain ST99CH_3D7)</name>
    <dbReference type="NCBI Taxonomy" id="1276538"/>
    <lineage>
        <taxon>Eukaryota</taxon>
        <taxon>Fungi</taxon>
        <taxon>Dikarya</taxon>
        <taxon>Ascomycota</taxon>
        <taxon>Pezizomycotina</taxon>
        <taxon>Dothideomycetes</taxon>
        <taxon>Dothideomycetidae</taxon>
        <taxon>Mycosphaerellales</taxon>
        <taxon>Mycosphaerellaceae</taxon>
        <taxon>Zymoseptoria</taxon>
    </lineage>
</organism>
<dbReference type="Proteomes" id="UP000215127">
    <property type="component" value="Chromosome 7"/>
</dbReference>
<evidence type="ECO:0000256" key="1">
    <source>
        <dbReference type="SAM" id="MobiDB-lite"/>
    </source>
</evidence>
<protein>
    <submittedName>
        <fullName evidence="2">Uncharacterized protein</fullName>
    </submittedName>
</protein>
<feature type="region of interest" description="Disordered" evidence="1">
    <location>
        <begin position="178"/>
        <end position="238"/>
    </location>
</feature>
<feature type="compositionally biased region" description="Low complexity" evidence="1">
    <location>
        <begin position="17"/>
        <end position="31"/>
    </location>
</feature>
<evidence type="ECO:0000313" key="2">
    <source>
        <dbReference type="EMBL" id="SMQ52796.1"/>
    </source>
</evidence>
<sequence length="238" mass="26386">MASYNPRPNPNRGKQVTDPSTLTLTPSTIQPPTTAQRANLAWMVSYHTRVQADLLQRQLAASAAATLATLPPNTTKSRQTAPEFPYGLPSSFAQTDLEKEIAVPDDYAPPDNTISGLGQYRWNGVWYEIRADDPPEWKLGCAKRNRPGREDVTAKQARVIDGVGESRGVRKAEKALFEEGEQEDADGEYVEGNKKKGTTVVMDGGTVRQSPRTTKNTSRVMEESDEELDEDTIVVRHW</sequence>
<name>A0A1X7RZD5_ZYMT9</name>
<dbReference type="AlphaFoldDB" id="A0A1X7RZD5"/>
<gene>
    <name evidence="2" type="ORF">ZT3D7_G7949</name>
</gene>
<feature type="compositionally biased region" description="Acidic residues" evidence="1">
    <location>
        <begin position="223"/>
        <end position="232"/>
    </location>
</feature>
<dbReference type="EMBL" id="LT853698">
    <property type="protein sequence ID" value="SMQ52796.1"/>
    <property type="molecule type" value="Genomic_DNA"/>
</dbReference>
<reference evidence="2 3" key="1">
    <citation type="submission" date="2016-06" db="EMBL/GenBank/DDBJ databases">
        <authorList>
            <person name="Kjaerup R.B."/>
            <person name="Dalgaard T.S."/>
            <person name="Juul-Madsen H.R."/>
        </authorList>
    </citation>
    <scope>NUCLEOTIDE SEQUENCE [LARGE SCALE GENOMIC DNA]</scope>
</reference>
<feature type="region of interest" description="Disordered" evidence="1">
    <location>
        <begin position="1"/>
        <end position="31"/>
    </location>
</feature>
<evidence type="ECO:0000313" key="3">
    <source>
        <dbReference type="Proteomes" id="UP000215127"/>
    </source>
</evidence>
<accession>A0A1X7RZD5</accession>
<feature type="compositionally biased region" description="Polar residues" evidence="1">
    <location>
        <begin position="207"/>
        <end position="219"/>
    </location>
</feature>
<proteinExistence type="predicted"/>